<evidence type="ECO:0000313" key="2">
    <source>
        <dbReference type="EMBL" id="CEK77964.1"/>
    </source>
</evidence>
<dbReference type="EMBL" id="HACG01031099">
    <property type="protein sequence ID" value="CEK77964.1"/>
    <property type="molecule type" value="Transcribed_RNA"/>
</dbReference>
<feature type="compositionally biased region" description="Polar residues" evidence="1">
    <location>
        <begin position="201"/>
        <end position="216"/>
    </location>
</feature>
<dbReference type="Gene3D" id="4.10.365.10">
    <property type="entry name" value="p27"/>
    <property type="match status" value="1"/>
</dbReference>
<protein>
    <submittedName>
        <fullName evidence="2">Uncharacterized protein</fullName>
    </submittedName>
</protein>
<dbReference type="AlphaFoldDB" id="A0A0B7AAH1"/>
<organism evidence="2">
    <name type="scientific">Arion vulgaris</name>
    <dbReference type="NCBI Taxonomy" id="1028688"/>
    <lineage>
        <taxon>Eukaryota</taxon>
        <taxon>Metazoa</taxon>
        <taxon>Spiralia</taxon>
        <taxon>Lophotrochozoa</taxon>
        <taxon>Mollusca</taxon>
        <taxon>Gastropoda</taxon>
        <taxon>Heterobranchia</taxon>
        <taxon>Euthyneura</taxon>
        <taxon>Panpulmonata</taxon>
        <taxon>Eupulmonata</taxon>
        <taxon>Stylommatophora</taxon>
        <taxon>Helicina</taxon>
        <taxon>Arionoidea</taxon>
        <taxon>Arionidae</taxon>
        <taxon>Arion</taxon>
    </lineage>
</organism>
<feature type="compositionally biased region" description="Low complexity" evidence="1">
    <location>
        <begin position="187"/>
        <end position="196"/>
    </location>
</feature>
<dbReference type="PANTHER" id="PTHR10265:SF45">
    <property type="entry name" value="DACAPO"/>
    <property type="match status" value="1"/>
</dbReference>
<accession>A0A0B7AAH1</accession>
<reference evidence="2" key="1">
    <citation type="submission" date="2014-12" db="EMBL/GenBank/DDBJ databases">
        <title>Insight into the proteome of Arion vulgaris.</title>
        <authorList>
            <person name="Aradska J."/>
            <person name="Bulat T."/>
            <person name="Smidak R."/>
            <person name="Sarate P."/>
            <person name="Gangsoo J."/>
            <person name="Sialana F."/>
            <person name="Bilban M."/>
            <person name="Lubec G."/>
        </authorList>
    </citation>
    <scope>NUCLEOTIDE SEQUENCE</scope>
    <source>
        <tissue evidence="2">Skin</tissue>
    </source>
</reference>
<feature type="region of interest" description="Disordered" evidence="1">
    <location>
        <begin position="187"/>
        <end position="236"/>
    </location>
</feature>
<name>A0A0B7AAH1_9EUPU</name>
<dbReference type="InterPro" id="IPR044898">
    <property type="entry name" value="CDI_dom_sf"/>
</dbReference>
<gene>
    <name evidence="2" type="primary">ORF107588</name>
</gene>
<dbReference type="PANTHER" id="PTHR10265">
    <property type="entry name" value="CYCLIN-DEPENDENT KINASE INHIBITOR 1"/>
    <property type="match status" value="1"/>
</dbReference>
<evidence type="ECO:0000256" key="1">
    <source>
        <dbReference type="SAM" id="MobiDB-lite"/>
    </source>
</evidence>
<sequence length="236" mass="27095">MSVQLSELTARFNMSEMKRPSVRRCLFGRPDSEKLYKNLERQDRIMYEEDARRFRENWSFDPVTGPLEGGKFQYEVIAMDSSCENVPNFYTKSYSSCSRKSRPVRVSRDHHGFSSIHNYKPYSAKRKLDLESQENDENEVVDKRVPNRGDIVNDSHLLPSCMPDSEEYTCGRLCPLPGGLTHLSPVSSLPELSPTSRNKDITTPTSIPKSMVQSSMKDFLSTKKQRMLNTKALPRT</sequence>
<proteinExistence type="predicted"/>